<evidence type="ECO:0000256" key="5">
    <source>
        <dbReference type="SAM" id="Phobius"/>
    </source>
</evidence>
<dbReference type="RefSeq" id="WP_165719845.1">
    <property type="nucleotide sequence ID" value="NZ_JAGYXE010000048.1"/>
</dbReference>
<gene>
    <name evidence="7" type="ORF">BZZ03_04615</name>
</gene>
<keyword evidence="5" id="KW-0472">Membrane</keyword>
<dbReference type="Proteomes" id="UP000194606">
    <property type="component" value="Unassembled WGS sequence"/>
</dbReference>
<sequence length="36" mass="3575">MSTLPHTGDKDSIGLGVLGLGLIGAAALGKKKKKKA</sequence>
<evidence type="ECO:0000256" key="1">
    <source>
        <dbReference type="ARBA" id="ARBA00022512"/>
    </source>
</evidence>
<keyword evidence="1" id="KW-0134">Cell wall</keyword>
<keyword evidence="2" id="KW-0964">Secreted</keyword>
<name>A0A252CEY6_9LACT</name>
<proteinExistence type="predicted"/>
<keyword evidence="5" id="KW-1133">Transmembrane helix</keyword>
<dbReference type="EMBL" id="MUIZ01000002">
    <property type="protein sequence ID" value="OUK05136.1"/>
    <property type="molecule type" value="Genomic_DNA"/>
</dbReference>
<evidence type="ECO:0000259" key="6">
    <source>
        <dbReference type="PROSITE" id="PS50847"/>
    </source>
</evidence>
<dbReference type="InterPro" id="IPR019931">
    <property type="entry name" value="LPXTG_anchor"/>
</dbReference>
<evidence type="ECO:0000256" key="2">
    <source>
        <dbReference type="ARBA" id="ARBA00022525"/>
    </source>
</evidence>
<keyword evidence="4" id="KW-0572">Peptidoglycan-anchor</keyword>
<evidence type="ECO:0000256" key="3">
    <source>
        <dbReference type="ARBA" id="ARBA00022729"/>
    </source>
</evidence>
<organism evidence="7 8">
    <name type="scientific">Lactococcus petauri</name>
    <dbReference type="NCBI Taxonomy" id="1940789"/>
    <lineage>
        <taxon>Bacteria</taxon>
        <taxon>Bacillati</taxon>
        <taxon>Bacillota</taxon>
        <taxon>Bacilli</taxon>
        <taxon>Lactobacillales</taxon>
        <taxon>Streptococcaceae</taxon>
        <taxon>Lactococcus</taxon>
    </lineage>
</organism>
<dbReference type="Pfam" id="PF00746">
    <property type="entry name" value="Gram_pos_anchor"/>
    <property type="match status" value="1"/>
</dbReference>
<comment type="caution">
    <text evidence="7">The sequence shown here is derived from an EMBL/GenBank/DDBJ whole genome shotgun (WGS) entry which is preliminary data.</text>
</comment>
<evidence type="ECO:0000256" key="4">
    <source>
        <dbReference type="ARBA" id="ARBA00023088"/>
    </source>
</evidence>
<keyword evidence="3" id="KW-0732">Signal</keyword>
<dbReference type="NCBIfam" id="TIGR01167">
    <property type="entry name" value="LPXTG_anchor"/>
    <property type="match status" value="1"/>
</dbReference>
<reference evidence="7 8" key="1">
    <citation type="submission" date="2017-02" db="EMBL/GenBank/DDBJ databases">
        <authorList>
            <person name="Peterson S.W."/>
        </authorList>
    </citation>
    <scope>NUCLEOTIDE SEQUENCE [LARGE SCALE GENOMIC DNA]</scope>
    <source>
        <strain evidence="7">159469</strain>
    </source>
</reference>
<keyword evidence="5" id="KW-0812">Transmembrane</keyword>
<accession>A0A252CEY6</accession>
<evidence type="ECO:0000313" key="8">
    <source>
        <dbReference type="Proteomes" id="UP000194606"/>
    </source>
</evidence>
<evidence type="ECO:0000313" key="7">
    <source>
        <dbReference type="EMBL" id="OUK05136.1"/>
    </source>
</evidence>
<dbReference type="AlphaFoldDB" id="A0A252CEY6"/>
<feature type="transmembrane region" description="Helical" evidence="5">
    <location>
        <begin position="12"/>
        <end position="29"/>
    </location>
</feature>
<dbReference type="PROSITE" id="PS50847">
    <property type="entry name" value="GRAM_POS_ANCHORING"/>
    <property type="match status" value="1"/>
</dbReference>
<protein>
    <recommendedName>
        <fullName evidence="6">Gram-positive cocci surface proteins LPxTG domain-containing protein</fullName>
    </recommendedName>
</protein>
<feature type="domain" description="Gram-positive cocci surface proteins LPxTG" evidence="6">
    <location>
        <begin position="4"/>
        <end position="36"/>
    </location>
</feature>